<evidence type="ECO:0000313" key="8">
    <source>
        <dbReference type="EMBL" id="TPW28264.1"/>
    </source>
</evidence>
<keyword evidence="5 6" id="KW-0472">Membrane</keyword>
<feature type="transmembrane region" description="Helical" evidence="6">
    <location>
        <begin position="297"/>
        <end position="316"/>
    </location>
</feature>
<keyword evidence="3 6" id="KW-0812">Transmembrane</keyword>
<sequence length="405" mass="41409">MPIGVWALTAAALAIGMAEFVIVGILPQIATDTNVSLATAGLTVSIYALAVAVAAPLLTALTGRIDRKKLVLALMGLFMAANLVSALAPNFSILLFGRILSGIVQGVFYSIATVVAAQLVPKDKAGQAIATMFTGITLALISGVPAGAFIANAFGWRATFFAVTGIGLLSFIALIALLPSNLERPVPASFGEQLSVVFKPRLALLFAITCVGYGGSFVAFTYLSPILETFTGMTPNGIGTLLFFYGVAVAIGNLICARIADRAGAMPVLLGIYAIMAVALLALIPLSGNLWTVTPLVILWGIVAFGSVSILQLYAVRQAALIAPRAVNATSSMNISAFNLGIALGAGGGGIVVNHLGLAMTGPVAGIVVLAGLLLALVSAGIDRRHCARLRDGNGGECPDDFATA</sequence>
<evidence type="ECO:0000256" key="3">
    <source>
        <dbReference type="ARBA" id="ARBA00022692"/>
    </source>
</evidence>
<dbReference type="OrthoDB" id="9788453at2"/>
<evidence type="ECO:0000256" key="1">
    <source>
        <dbReference type="ARBA" id="ARBA00004651"/>
    </source>
</evidence>
<dbReference type="GO" id="GO:0022857">
    <property type="term" value="F:transmembrane transporter activity"/>
    <property type="evidence" value="ECO:0007669"/>
    <property type="project" value="InterPro"/>
</dbReference>
<dbReference type="GO" id="GO:0005886">
    <property type="term" value="C:plasma membrane"/>
    <property type="evidence" value="ECO:0007669"/>
    <property type="project" value="UniProtKB-SubCell"/>
</dbReference>
<evidence type="ECO:0000259" key="7">
    <source>
        <dbReference type="PROSITE" id="PS50850"/>
    </source>
</evidence>
<comment type="subcellular location">
    <subcellularLocation>
        <location evidence="1">Cell membrane</location>
        <topology evidence="1">Multi-pass membrane protein</topology>
    </subcellularLocation>
</comment>
<dbReference type="InterPro" id="IPR001958">
    <property type="entry name" value="Tet-R_TetA/multi-R_MdtG-like"/>
</dbReference>
<dbReference type="Gene3D" id="1.20.1250.20">
    <property type="entry name" value="MFS general substrate transporter like domains"/>
    <property type="match status" value="1"/>
</dbReference>
<feature type="transmembrane region" description="Helical" evidence="6">
    <location>
        <begin position="236"/>
        <end position="256"/>
    </location>
</feature>
<dbReference type="PANTHER" id="PTHR43124">
    <property type="entry name" value="PURINE EFFLUX PUMP PBUE"/>
    <property type="match status" value="1"/>
</dbReference>
<feature type="domain" description="Major facilitator superfamily (MFS) profile" evidence="7">
    <location>
        <begin position="4"/>
        <end position="384"/>
    </location>
</feature>
<keyword evidence="4 6" id="KW-1133">Transmembrane helix</keyword>
<dbReference type="InterPro" id="IPR050189">
    <property type="entry name" value="MFS_Efflux_Transporters"/>
</dbReference>
<dbReference type="InterPro" id="IPR011701">
    <property type="entry name" value="MFS"/>
</dbReference>
<feature type="transmembrane region" description="Helical" evidence="6">
    <location>
        <begin position="268"/>
        <end position="291"/>
    </location>
</feature>
<organism evidence="8 9">
    <name type="scientific">Martelella alba</name>
    <dbReference type="NCBI Taxonomy" id="2590451"/>
    <lineage>
        <taxon>Bacteria</taxon>
        <taxon>Pseudomonadati</taxon>
        <taxon>Pseudomonadota</taxon>
        <taxon>Alphaproteobacteria</taxon>
        <taxon>Hyphomicrobiales</taxon>
        <taxon>Aurantimonadaceae</taxon>
        <taxon>Martelella</taxon>
    </lineage>
</organism>
<evidence type="ECO:0000256" key="2">
    <source>
        <dbReference type="ARBA" id="ARBA00022475"/>
    </source>
</evidence>
<dbReference type="PROSITE" id="PS50850">
    <property type="entry name" value="MFS"/>
    <property type="match status" value="1"/>
</dbReference>
<feature type="transmembrane region" description="Helical" evidence="6">
    <location>
        <begin position="337"/>
        <end position="358"/>
    </location>
</feature>
<gene>
    <name evidence="8" type="ORF">FJU08_17965</name>
</gene>
<evidence type="ECO:0000256" key="5">
    <source>
        <dbReference type="ARBA" id="ARBA00023136"/>
    </source>
</evidence>
<keyword evidence="9" id="KW-1185">Reference proteome</keyword>
<feature type="transmembrane region" description="Helical" evidence="6">
    <location>
        <begin position="129"/>
        <end position="154"/>
    </location>
</feature>
<dbReference type="InterPro" id="IPR020846">
    <property type="entry name" value="MFS_dom"/>
</dbReference>
<feature type="transmembrane region" description="Helical" evidence="6">
    <location>
        <begin position="34"/>
        <end position="58"/>
    </location>
</feature>
<dbReference type="RefSeq" id="WP_141150422.1">
    <property type="nucleotide sequence ID" value="NZ_VHLG01000013.1"/>
</dbReference>
<protein>
    <submittedName>
        <fullName evidence="8">MFS transporter</fullName>
    </submittedName>
</protein>
<dbReference type="PANTHER" id="PTHR43124:SF8">
    <property type="entry name" value="INNER MEMBRANE TRANSPORT PROTEIN YDHP"/>
    <property type="match status" value="1"/>
</dbReference>
<dbReference type="InterPro" id="IPR036259">
    <property type="entry name" value="MFS_trans_sf"/>
</dbReference>
<dbReference type="CDD" id="cd17324">
    <property type="entry name" value="MFS_NepI_like"/>
    <property type="match status" value="1"/>
</dbReference>
<dbReference type="Pfam" id="PF07690">
    <property type="entry name" value="MFS_1"/>
    <property type="match status" value="1"/>
</dbReference>
<feature type="transmembrane region" description="Helical" evidence="6">
    <location>
        <begin position="202"/>
        <end position="224"/>
    </location>
</feature>
<keyword evidence="2" id="KW-1003">Cell membrane</keyword>
<dbReference type="AlphaFoldDB" id="A0A506U5A4"/>
<feature type="transmembrane region" description="Helical" evidence="6">
    <location>
        <begin position="70"/>
        <end position="89"/>
    </location>
</feature>
<feature type="transmembrane region" description="Helical" evidence="6">
    <location>
        <begin position="95"/>
        <end position="117"/>
    </location>
</feature>
<accession>A0A506U5A4</accession>
<reference evidence="8 9" key="1">
    <citation type="submission" date="2019-06" db="EMBL/GenBank/DDBJ databases">
        <authorList>
            <person name="Li M."/>
        </authorList>
    </citation>
    <scope>NUCLEOTIDE SEQUENCE [LARGE SCALE GENOMIC DNA]</scope>
    <source>
        <strain evidence="8 9">BGMRC2036</strain>
    </source>
</reference>
<dbReference type="SUPFAM" id="SSF103473">
    <property type="entry name" value="MFS general substrate transporter"/>
    <property type="match status" value="1"/>
</dbReference>
<feature type="transmembrane region" description="Helical" evidence="6">
    <location>
        <begin position="364"/>
        <end position="382"/>
    </location>
</feature>
<feature type="transmembrane region" description="Helical" evidence="6">
    <location>
        <begin position="160"/>
        <end position="182"/>
    </location>
</feature>
<dbReference type="EMBL" id="VHLG01000013">
    <property type="protein sequence ID" value="TPW28264.1"/>
    <property type="molecule type" value="Genomic_DNA"/>
</dbReference>
<evidence type="ECO:0000313" key="9">
    <source>
        <dbReference type="Proteomes" id="UP000318801"/>
    </source>
</evidence>
<comment type="caution">
    <text evidence="8">The sequence shown here is derived from an EMBL/GenBank/DDBJ whole genome shotgun (WGS) entry which is preliminary data.</text>
</comment>
<dbReference type="Proteomes" id="UP000318801">
    <property type="component" value="Unassembled WGS sequence"/>
</dbReference>
<evidence type="ECO:0000256" key="4">
    <source>
        <dbReference type="ARBA" id="ARBA00022989"/>
    </source>
</evidence>
<proteinExistence type="predicted"/>
<dbReference type="PRINTS" id="PR01035">
    <property type="entry name" value="TCRTETA"/>
</dbReference>
<name>A0A506U5A4_9HYPH</name>
<evidence type="ECO:0000256" key="6">
    <source>
        <dbReference type="SAM" id="Phobius"/>
    </source>
</evidence>